<proteinExistence type="predicted"/>
<reference evidence="1 2" key="1">
    <citation type="submission" date="2011-04" db="EMBL/GenBank/DDBJ databases">
        <authorList>
            <person name="Muzny D."/>
            <person name="Qin X."/>
            <person name="Deng J."/>
            <person name="Jiang H."/>
            <person name="Liu Y."/>
            <person name="Qu J."/>
            <person name="Song X.-Z."/>
            <person name="Zhang L."/>
            <person name="Thornton R."/>
            <person name="Coyle M."/>
            <person name="Francisco L."/>
            <person name="Jackson L."/>
            <person name="Javaid M."/>
            <person name="Korchina V."/>
            <person name="Kovar C."/>
            <person name="Mata R."/>
            <person name="Mathew T."/>
            <person name="Ngo R."/>
            <person name="Nguyen L."/>
            <person name="Nguyen N."/>
            <person name="Okwuonu G."/>
            <person name="Ongeri F."/>
            <person name="Pham C."/>
            <person name="Simmons D."/>
            <person name="Wilczek-Boney K."/>
            <person name="Hale W."/>
            <person name="Jakkamsetti A."/>
            <person name="Pham P."/>
            <person name="Ruth R."/>
            <person name="San Lucas F."/>
            <person name="Warren J."/>
            <person name="Zhang J."/>
            <person name="Zhao Z."/>
            <person name="Zhou C."/>
            <person name="Zhu D."/>
            <person name="Lee S."/>
            <person name="Bess C."/>
            <person name="Blankenburg K."/>
            <person name="Forbes L."/>
            <person name="Fu Q."/>
            <person name="Gubbala S."/>
            <person name="Hirani K."/>
            <person name="Jayaseelan J.C."/>
            <person name="Lara F."/>
            <person name="Munidasa M."/>
            <person name="Palculict T."/>
            <person name="Patil S."/>
            <person name="Pu L.-L."/>
            <person name="Saada N."/>
            <person name="Tang L."/>
            <person name="Weissenberger G."/>
            <person name="Zhu Y."/>
            <person name="Hemphill L."/>
            <person name="Shang Y."/>
            <person name="Youmans B."/>
            <person name="Ayvaz T."/>
            <person name="Ross M."/>
            <person name="Santibanez J."/>
            <person name="Aqrawi P."/>
            <person name="Gross S."/>
            <person name="Joshi V."/>
            <person name="Fowler G."/>
            <person name="Nazareth L."/>
            <person name="Reid J."/>
            <person name="Worley K."/>
            <person name="Petrosino J."/>
            <person name="Highlander S."/>
            <person name="Gibbs R."/>
        </authorList>
    </citation>
    <scope>NUCLEOTIDE SEQUENCE [LARGE SCALE GENOMIC DNA]</scope>
    <source>
        <strain evidence="1 2">ATCC 700821</strain>
    </source>
</reference>
<gene>
    <name evidence="1" type="ORF">HMPREF9144_0498</name>
</gene>
<comment type="caution">
    <text evidence="1">The sequence shown here is derived from an EMBL/GenBank/DDBJ whole genome shotgun (WGS) entry which is preliminary data.</text>
</comment>
<protein>
    <submittedName>
        <fullName evidence="1">Uncharacterized protein</fullName>
    </submittedName>
</protein>
<dbReference type="AlphaFoldDB" id="F9DFQ8"/>
<dbReference type="EMBL" id="AFPY01000019">
    <property type="protein sequence ID" value="EGQ21496.1"/>
    <property type="molecule type" value="Genomic_DNA"/>
</dbReference>
<organism evidence="1 2">
    <name type="scientific">Prevotella pallens ATCC 700821</name>
    <dbReference type="NCBI Taxonomy" id="997353"/>
    <lineage>
        <taxon>Bacteria</taxon>
        <taxon>Pseudomonadati</taxon>
        <taxon>Bacteroidota</taxon>
        <taxon>Bacteroidia</taxon>
        <taxon>Bacteroidales</taxon>
        <taxon>Prevotellaceae</taxon>
        <taxon>Prevotella</taxon>
    </lineage>
</organism>
<dbReference type="HOGENOM" id="CLU_2718999_0_0_10"/>
<name>F9DFQ8_9BACT</name>
<evidence type="ECO:0000313" key="2">
    <source>
        <dbReference type="Proteomes" id="UP000004123"/>
    </source>
</evidence>
<evidence type="ECO:0000313" key="1">
    <source>
        <dbReference type="EMBL" id="EGQ21496.1"/>
    </source>
</evidence>
<accession>F9DFQ8</accession>
<sequence length="72" mass="8335">MFTPFFLYFLLFFVFLSAILLAFQTCSNLLCFQYKEKLSAQQKFKICHTANSLFGLKRNAQLCLHNIVSSVS</sequence>
<dbReference type="Proteomes" id="UP000004123">
    <property type="component" value="Unassembled WGS sequence"/>
</dbReference>